<keyword evidence="2" id="KW-1185">Reference proteome</keyword>
<reference evidence="1" key="1">
    <citation type="submission" date="2020-04" db="EMBL/GenBank/DDBJ databases">
        <title>Hybrid Assembly of Korean Phytophthora infestans isolates.</title>
        <authorList>
            <person name="Prokchorchik M."/>
            <person name="Lee Y."/>
            <person name="Seo J."/>
            <person name="Cho J.-H."/>
            <person name="Park Y.-E."/>
            <person name="Jang D.-C."/>
            <person name="Im J.-S."/>
            <person name="Choi J.-G."/>
            <person name="Park H.-J."/>
            <person name="Lee G.-B."/>
            <person name="Lee Y.-G."/>
            <person name="Hong S.-Y."/>
            <person name="Cho K."/>
            <person name="Sohn K.H."/>
        </authorList>
    </citation>
    <scope>NUCLEOTIDE SEQUENCE</scope>
    <source>
        <strain evidence="1">KR_1_A1</strain>
    </source>
</reference>
<proteinExistence type="predicted"/>
<comment type="caution">
    <text evidence="1">The sequence shown here is derived from an EMBL/GenBank/DDBJ whole genome shotgun (WGS) entry which is preliminary data.</text>
</comment>
<name>A0A833T4Z7_PHYIN</name>
<sequence length="103" mass="11086">MGSFFFSDLSTATAIANKLNCLSLGVKTLSAMELHCKPVAAAPADSVGVRPCRLELELPLNFRLLQSFANPSQTGQAIVAQSRAVQRCKAALNFVDARRTCCR</sequence>
<gene>
    <name evidence="1" type="ORF">GN244_ATG04146</name>
</gene>
<protein>
    <submittedName>
        <fullName evidence="1">Uncharacterized protein</fullName>
    </submittedName>
</protein>
<evidence type="ECO:0000313" key="1">
    <source>
        <dbReference type="EMBL" id="KAF4043538.1"/>
    </source>
</evidence>
<organism evidence="1 2">
    <name type="scientific">Phytophthora infestans</name>
    <name type="common">Potato late blight agent</name>
    <name type="synonym">Botrytis infestans</name>
    <dbReference type="NCBI Taxonomy" id="4787"/>
    <lineage>
        <taxon>Eukaryota</taxon>
        <taxon>Sar</taxon>
        <taxon>Stramenopiles</taxon>
        <taxon>Oomycota</taxon>
        <taxon>Peronosporomycetes</taxon>
        <taxon>Peronosporales</taxon>
        <taxon>Peronosporaceae</taxon>
        <taxon>Phytophthora</taxon>
    </lineage>
</organism>
<dbReference type="AlphaFoldDB" id="A0A833T4Z7"/>
<dbReference type="Proteomes" id="UP000602510">
    <property type="component" value="Unassembled WGS sequence"/>
</dbReference>
<accession>A0A833T4Z7</accession>
<dbReference type="EMBL" id="WSZM01000083">
    <property type="protein sequence ID" value="KAF4043538.1"/>
    <property type="molecule type" value="Genomic_DNA"/>
</dbReference>
<evidence type="ECO:0000313" key="2">
    <source>
        <dbReference type="Proteomes" id="UP000602510"/>
    </source>
</evidence>